<gene>
    <name evidence="4" type="ORF">MERR_LOCUS4850</name>
</gene>
<proteinExistence type="predicted"/>
<feature type="region of interest" description="Disordered" evidence="2">
    <location>
        <begin position="1"/>
        <end position="22"/>
    </location>
</feature>
<dbReference type="Proteomes" id="UP000467841">
    <property type="component" value="Unassembled WGS sequence"/>
</dbReference>
<comment type="caution">
    <text evidence="4">The sequence shown here is derived from an EMBL/GenBank/DDBJ whole genome shotgun (WGS) entry which is preliminary data.</text>
</comment>
<accession>A0A6D2HN28</accession>
<dbReference type="InterPro" id="IPR004252">
    <property type="entry name" value="Probable_transposase_24"/>
</dbReference>
<evidence type="ECO:0000313" key="5">
    <source>
        <dbReference type="Proteomes" id="UP000467841"/>
    </source>
</evidence>
<feature type="compositionally biased region" description="Polar residues" evidence="2">
    <location>
        <begin position="298"/>
        <end position="307"/>
    </location>
</feature>
<evidence type="ECO:0000259" key="3">
    <source>
        <dbReference type="Pfam" id="PF26133"/>
    </source>
</evidence>
<feature type="region of interest" description="Disordered" evidence="2">
    <location>
        <begin position="297"/>
        <end position="325"/>
    </location>
</feature>
<name>A0A6D2HN28_9BRAS</name>
<feature type="coiled-coil region" evidence="1">
    <location>
        <begin position="345"/>
        <end position="372"/>
    </location>
</feature>
<feature type="compositionally biased region" description="Polar residues" evidence="2">
    <location>
        <begin position="571"/>
        <end position="582"/>
    </location>
</feature>
<evidence type="ECO:0000256" key="2">
    <source>
        <dbReference type="SAM" id="MobiDB-lite"/>
    </source>
</evidence>
<dbReference type="EMBL" id="CACVBM020000333">
    <property type="protein sequence ID" value="CAA7017615.1"/>
    <property type="molecule type" value="Genomic_DNA"/>
</dbReference>
<keyword evidence="5" id="KW-1185">Reference proteome</keyword>
<feature type="domain" description="DUF8039" evidence="3">
    <location>
        <begin position="596"/>
        <end position="679"/>
    </location>
</feature>
<sequence length="680" mass="76402">MTKKGNLKKNAKRKNQADDVEPEFVCHISPTIEAEAGASQLGPDTLDVQDDGTAIEVQPQDPLPEADASDEPQEKEQPGPKRRRGPTRMKDIAKDPNSKVRVEWTDLGQPCGSGSVTLSSYVGALVREYVPITINDWRKIGDDRRNVMWRSIQARFDLEGDTEKATVMRQMGCIWRSAKSRIVDKFRNAKNNTERMQLRPKNVPIAEWRKFIKQKTSAEFQVISETFKERRSLQIPHTCSRKGMARLAEDLKKESSDPSEVTRFKVWVKSRTKKDGTIVNTNAAQKITKAEELLHADSPTSTSTNPKENMLTRVLGPDNPGRLRAMGRGMSVTKLACFQMRNKYMTEMQKTQASLQKQVEELREQLFHINTQKPEPEIGENSAQRSVNTRKQRRCDLYDYSGGDEKVAEGRILSSDPEDFVNDIPLGPNSVKVLVQTAIIPSAFLWRPAGKLTCIEEAVGEVIAWPQRFDVLHEQGSETEENDPKSPSTNPTNLCKLLDWATTDEEVVCEVPDTFLWRPTAELSTLEDCLKSFVAWPTSRVLFTEDNFETPFQDGPVDQSVPTPLAPTKKAPSTSQSLSEPSTGEHLAQQRTNDAGKENRKCMLMDLNGENIVVAEGRWSSSNPDQKVHFTPLGRHAVCVWVDVVKVNDAAVWRPSSFIEVMEDALGSTLAWPEDKVVMV</sequence>
<dbReference type="Pfam" id="PF26133">
    <property type="entry name" value="DUF8039"/>
    <property type="match status" value="1"/>
</dbReference>
<dbReference type="PANTHER" id="PTHR33018:SF34">
    <property type="entry name" value="OS02G0472350 PROTEIN"/>
    <property type="match status" value="1"/>
</dbReference>
<dbReference type="InterPro" id="IPR058352">
    <property type="entry name" value="DUF8039"/>
</dbReference>
<dbReference type="OrthoDB" id="1730237at2759"/>
<feature type="compositionally biased region" description="Basic residues" evidence="2">
    <location>
        <begin position="1"/>
        <end position="14"/>
    </location>
</feature>
<protein>
    <recommendedName>
        <fullName evidence="3">DUF8039 domain-containing protein</fullName>
    </recommendedName>
</protein>
<keyword evidence="1" id="KW-0175">Coiled coil</keyword>
<feature type="region of interest" description="Disordered" evidence="2">
    <location>
        <begin position="35"/>
        <end position="95"/>
    </location>
</feature>
<evidence type="ECO:0000256" key="1">
    <source>
        <dbReference type="SAM" id="Coils"/>
    </source>
</evidence>
<feature type="region of interest" description="Disordered" evidence="2">
    <location>
        <begin position="551"/>
        <end position="596"/>
    </location>
</feature>
<dbReference type="PANTHER" id="PTHR33018">
    <property type="entry name" value="OS10G0338966 PROTEIN-RELATED"/>
    <property type="match status" value="1"/>
</dbReference>
<organism evidence="4 5">
    <name type="scientific">Microthlaspi erraticum</name>
    <dbReference type="NCBI Taxonomy" id="1685480"/>
    <lineage>
        <taxon>Eukaryota</taxon>
        <taxon>Viridiplantae</taxon>
        <taxon>Streptophyta</taxon>
        <taxon>Embryophyta</taxon>
        <taxon>Tracheophyta</taxon>
        <taxon>Spermatophyta</taxon>
        <taxon>Magnoliopsida</taxon>
        <taxon>eudicotyledons</taxon>
        <taxon>Gunneridae</taxon>
        <taxon>Pentapetalae</taxon>
        <taxon>rosids</taxon>
        <taxon>malvids</taxon>
        <taxon>Brassicales</taxon>
        <taxon>Brassicaceae</taxon>
        <taxon>Coluteocarpeae</taxon>
        <taxon>Microthlaspi</taxon>
    </lineage>
</organism>
<dbReference type="Pfam" id="PF03004">
    <property type="entry name" value="Transposase_24"/>
    <property type="match status" value="1"/>
</dbReference>
<reference evidence="4" key="1">
    <citation type="submission" date="2020-01" db="EMBL/GenBank/DDBJ databases">
        <authorList>
            <person name="Mishra B."/>
        </authorList>
    </citation>
    <scope>NUCLEOTIDE SEQUENCE [LARGE SCALE GENOMIC DNA]</scope>
</reference>
<dbReference type="AlphaFoldDB" id="A0A6D2HN28"/>
<evidence type="ECO:0000313" key="4">
    <source>
        <dbReference type="EMBL" id="CAA7017615.1"/>
    </source>
</evidence>